<organism evidence="2 3">
    <name type="scientific">Monopterus albus</name>
    <name type="common">Swamp eel</name>
    <dbReference type="NCBI Taxonomy" id="43700"/>
    <lineage>
        <taxon>Eukaryota</taxon>
        <taxon>Metazoa</taxon>
        <taxon>Chordata</taxon>
        <taxon>Craniata</taxon>
        <taxon>Vertebrata</taxon>
        <taxon>Euteleostomi</taxon>
        <taxon>Actinopterygii</taxon>
        <taxon>Neopterygii</taxon>
        <taxon>Teleostei</taxon>
        <taxon>Neoteleostei</taxon>
        <taxon>Acanthomorphata</taxon>
        <taxon>Anabantaria</taxon>
        <taxon>Synbranchiformes</taxon>
        <taxon>Synbranchidae</taxon>
        <taxon>Monopterus</taxon>
    </lineage>
</organism>
<feature type="region of interest" description="Disordered" evidence="1">
    <location>
        <begin position="150"/>
        <end position="238"/>
    </location>
</feature>
<dbReference type="InterPro" id="IPR006597">
    <property type="entry name" value="Sel1-like"/>
</dbReference>
<feature type="compositionally biased region" description="Low complexity" evidence="1">
    <location>
        <begin position="158"/>
        <end position="180"/>
    </location>
</feature>
<evidence type="ECO:0000313" key="3">
    <source>
        <dbReference type="Proteomes" id="UP000261600"/>
    </source>
</evidence>
<feature type="compositionally biased region" description="Polar residues" evidence="1">
    <location>
        <begin position="209"/>
        <end position="226"/>
    </location>
</feature>
<reference evidence="2" key="1">
    <citation type="submission" date="2025-08" db="UniProtKB">
        <authorList>
            <consortium name="Ensembl"/>
        </authorList>
    </citation>
    <scope>IDENTIFICATION</scope>
</reference>
<dbReference type="Proteomes" id="UP000261600">
    <property type="component" value="Unplaced"/>
</dbReference>
<dbReference type="PANTHER" id="PTHR45011:SF1">
    <property type="entry name" value="DAP3-BINDING CELL DEATH ENHANCER 1"/>
    <property type="match status" value="1"/>
</dbReference>
<feature type="compositionally biased region" description="Low complexity" evidence="1">
    <location>
        <begin position="480"/>
        <end position="492"/>
    </location>
</feature>
<dbReference type="SUPFAM" id="SSF81901">
    <property type="entry name" value="HCP-like"/>
    <property type="match status" value="1"/>
</dbReference>
<feature type="compositionally biased region" description="Basic and acidic residues" evidence="1">
    <location>
        <begin position="227"/>
        <end position="238"/>
    </location>
</feature>
<sequence length="538" mass="58757">MWRVQGFVGRVLHRCHGSTPLRLSQNHHVEDEVINNSAVLSTSRHSSDSSSQGEEDGERRKKKRTFQFDNAELPHYTALDAVGWGAAAALFMQICRRIHSQFSSSTEPNLTSGALTAPSSLNKCGYRILLEILSRRDVLPRRRSVLCLQAAPERQSRDQSSAQSSSSTSSAGDPSTLSSSDQDHLTAESSIADHQWPLLNKDSPVPDESLQSATCPLQNDAKQANTETKDANDKDMPDEERLAGAAQNLKHMGDTSVPVILNIIGTENAKNENYGEAFTCFLAAAQQGYSKAQFNTGVCYEKGRGVGMDKEKALYYYRQAATGGHRQAQYRYAKLLLTSRGHQSIKELNKAVDLLEKAAEAGLTKAQLCLASVYSREPVRDGSKSVKYLKMAAESGDDTALLFLGQCYESGFGVQQDLRTAAELFKRASQAGNKQAKSLLTPPGEAGRQAAEDAMLRSIRSAPCFSVADRRLQPLLSGQLRPSLHPSSSASLLEHREPVCPPTAVQHGSSLPSPPHRGTNLPVDCWDRIVILSQHRSN</sequence>
<dbReference type="InterPro" id="IPR052748">
    <property type="entry name" value="ISR_Activator"/>
</dbReference>
<evidence type="ECO:0000256" key="1">
    <source>
        <dbReference type="SAM" id="MobiDB-lite"/>
    </source>
</evidence>
<dbReference type="AlphaFoldDB" id="A0A3Q3QNV2"/>
<name>A0A3Q3QNV2_MONAL</name>
<dbReference type="STRING" id="43700.ENSMALP00000016706"/>
<dbReference type="GO" id="GO:0005739">
    <property type="term" value="C:mitochondrion"/>
    <property type="evidence" value="ECO:0007669"/>
    <property type="project" value="TreeGrafter"/>
</dbReference>
<feature type="region of interest" description="Disordered" evidence="1">
    <location>
        <begin position="37"/>
        <end position="66"/>
    </location>
</feature>
<dbReference type="InterPro" id="IPR011990">
    <property type="entry name" value="TPR-like_helical_dom_sf"/>
</dbReference>
<accession>A0A3Q3QNV2</accession>
<feature type="region of interest" description="Disordered" evidence="1">
    <location>
        <begin position="479"/>
        <end position="519"/>
    </location>
</feature>
<proteinExistence type="predicted"/>
<evidence type="ECO:0000313" key="2">
    <source>
        <dbReference type="Ensembl" id="ENSMALP00000016706.1"/>
    </source>
</evidence>
<dbReference type="Gene3D" id="1.25.40.10">
    <property type="entry name" value="Tetratricopeptide repeat domain"/>
    <property type="match status" value="2"/>
</dbReference>
<protein>
    <recommendedName>
        <fullName evidence="4">Death ligand signal enhancer</fullName>
    </recommendedName>
</protein>
<dbReference type="PANTHER" id="PTHR45011">
    <property type="entry name" value="DAP3-BINDING CELL DEATH ENHANCER 1"/>
    <property type="match status" value="1"/>
</dbReference>
<dbReference type="SMART" id="SM00671">
    <property type="entry name" value="SEL1"/>
    <property type="match status" value="4"/>
</dbReference>
<dbReference type="Ensembl" id="ENSMALT00000017041.1">
    <property type="protein sequence ID" value="ENSMALP00000016706.1"/>
    <property type="gene ID" value="ENSMALG00000011708.1"/>
</dbReference>
<feature type="compositionally biased region" description="Low complexity" evidence="1">
    <location>
        <begin position="41"/>
        <end position="51"/>
    </location>
</feature>
<reference evidence="2" key="2">
    <citation type="submission" date="2025-09" db="UniProtKB">
        <authorList>
            <consortium name="Ensembl"/>
        </authorList>
    </citation>
    <scope>IDENTIFICATION</scope>
</reference>
<dbReference type="Pfam" id="PF08238">
    <property type="entry name" value="Sel1"/>
    <property type="match status" value="5"/>
</dbReference>
<evidence type="ECO:0008006" key="4">
    <source>
        <dbReference type="Google" id="ProtNLM"/>
    </source>
</evidence>
<dbReference type="GO" id="GO:0008625">
    <property type="term" value="P:extrinsic apoptotic signaling pathway via death domain receptors"/>
    <property type="evidence" value="ECO:0007669"/>
    <property type="project" value="TreeGrafter"/>
</dbReference>
<keyword evidence="3" id="KW-1185">Reference proteome</keyword>